<reference evidence="2" key="1">
    <citation type="submission" date="2015-07" db="EMBL/GenBank/DDBJ databases">
        <title>Fjat-10036 dsm4.</title>
        <authorList>
            <person name="Liu B."/>
            <person name="Wang J."/>
            <person name="Zhu Y."/>
            <person name="Liu G."/>
            <person name="Chen Q."/>
            <person name="Chen Z."/>
            <person name="Lan J."/>
            <person name="Che J."/>
            <person name="Ge C."/>
            <person name="Shi H."/>
            <person name="Pan Z."/>
            <person name="Liu X."/>
        </authorList>
    </citation>
    <scope>NUCLEOTIDE SEQUENCE [LARGE SCALE GENOMIC DNA]</scope>
    <source>
        <strain evidence="2">DSM 4</strain>
    </source>
</reference>
<comment type="caution">
    <text evidence="1">The sequence shown here is derived from an EMBL/GenBank/DDBJ whole genome shotgun (WGS) entry which is preliminary data.</text>
</comment>
<gene>
    <name evidence="1" type="ORF">AF332_11590</name>
</gene>
<dbReference type="AlphaFoldDB" id="A0A0M0GBW0"/>
<dbReference type="STRING" id="1459.AF332_11590"/>
<evidence type="ECO:0000313" key="2">
    <source>
        <dbReference type="Proteomes" id="UP000037109"/>
    </source>
</evidence>
<protein>
    <submittedName>
        <fullName evidence="1">Uncharacterized protein</fullName>
    </submittedName>
</protein>
<name>A0A0M0GBW0_SPOGL</name>
<dbReference type="Proteomes" id="UP000037109">
    <property type="component" value="Unassembled WGS sequence"/>
</dbReference>
<proteinExistence type="predicted"/>
<accession>A0A0M0GBW0</accession>
<organism evidence="1 2">
    <name type="scientific">Sporosarcina globispora</name>
    <name type="common">Bacillus globisporus</name>
    <dbReference type="NCBI Taxonomy" id="1459"/>
    <lineage>
        <taxon>Bacteria</taxon>
        <taxon>Bacillati</taxon>
        <taxon>Bacillota</taxon>
        <taxon>Bacilli</taxon>
        <taxon>Bacillales</taxon>
        <taxon>Caryophanaceae</taxon>
        <taxon>Sporosarcina</taxon>
    </lineage>
</organism>
<dbReference type="EMBL" id="LGUF01000007">
    <property type="protein sequence ID" value="KON87405.1"/>
    <property type="molecule type" value="Genomic_DNA"/>
</dbReference>
<keyword evidence="2" id="KW-1185">Reference proteome</keyword>
<sequence>MIAKDEYVLKRIKSTVNHHIEKKSKLNPDSLMNYIEQLEFDYDMEKAYRPEVLMKENDNE</sequence>
<evidence type="ECO:0000313" key="1">
    <source>
        <dbReference type="EMBL" id="KON87405.1"/>
    </source>
</evidence>
<dbReference type="PATRIC" id="fig|1459.3.peg.2493"/>